<dbReference type="Gramene" id="Pp3c1_25400V3.4">
    <property type="protein sequence ID" value="Pp3c1_25400V3.4"/>
    <property type="gene ID" value="Pp3c1_25400"/>
</dbReference>
<gene>
    <name evidence="3" type="primary">LOC112283519</name>
    <name evidence="2" type="ORF">PHYPA_001167</name>
</gene>
<dbReference type="Pfam" id="PF12600">
    <property type="entry name" value="DUF3769"/>
    <property type="match status" value="2"/>
</dbReference>
<dbReference type="Gramene" id="Pp3c1_25400V3.2">
    <property type="protein sequence ID" value="Pp3c1_25400V3.2"/>
    <property type="gene ID" value="Pp3c1_25400"/>
</dbReference>
<evidence type="ECO:0000313" key="4">
    <source>
        <dbReference type="Proteomes" id="UP000006727"/>
    </source>
</evidence>
<dbReference type="GO" id="GO:0034196">
    <property type="term" value="P:acylglycerol transport"/>
    <property type="evidence" value="ECO:0007669"/>
    <property type="project" value="InterPro"/>
</dbReference>
<dbReference type="GO" id="GO:0009941">
    <property type="term" value="C:chloroplast envelope"/>
    <property type="evidence" value="ECO:0000318"/>
    <property type="project" value="GO_Central"/>
</dbReference>
<sequence>MKPVLSSQFWNESVSSSRSIDGISHGLPAEPPPLGIVTGTRLSRSQQLLMLQRFLGIPCTPSYVVDADNKGGLVLDRVLGSAGGENWWATLTGRVRPQRLFRRKCSTGESSSSSSSRTGSDSAAQHTSRNLVESAHRFLDNSLYALCFRSRLQLGSRTTLSTTSELDSLSCQAFADQQSTGEQTRPPWRGRVSLRHKLDQQKIVAEAAYHERYVDRESRYWDVPHTVSFDFASLGAPGGFRYRLGVHHSAGSPLECGGTRPEVNAGEPPVKALPGLRLQAAASVEKSLNLWKADLESIISQKSYSLFDARPCISLSGVLGGLLSSRLDPLYGITQSLDPTGADNSPPIGRRHSADLFASVGLNAQFGRFKRNFWDFTKMGIRLDIGAVSALKLHKMQDVSPSSNGESGDIGDERGHPTLALELQQQVIGPLRARVHSRVSFNPLNLNQQPYVQEIICGLDYPLEASGASKLCVWYSPSRREGMAEFRVLER</sequence>
<protein>
    <submittedName>
        <fullName evidence="2 3">Uncharacterized protein</fullName>
    </submittedName>
</protein>
<dbReference type="PANTHER" id="PTHR34954:SF3">
    <property type="entry name" value="EXPRESSED PROTEIN"/>
    <property type="match status" value="1"/>
</dbReference>
<dbReference type="OrthoDB" id="512148at2759"/>
<dbReference type="AlphaFoldDB" id="A0A2K1L9Q5"/>
<name>A0A2K1L9Q5_PHYPA</name>
<keyword evidence="4" id="KW-1185">Reference proteome</keyword>
<proteinExistence type="predicted"/>
<feature type="compositionally biased region" description="Low complexity" evidence="1">
    <location>
        <begin position="107"/>
        <end position="122"/>
    </location>
</feature>
<dbReference type="OMA" id="KRGPHIE"/>
<dbReference type="EnsemblPlants" id="Pp3c1_25400V3.2">
    <property type="protein sequence ID" value="Pp3c1_25400V3.2"/>
    <property type="gene ID" value="Pp3c1_25400"/>
</dbReference>
<dbReference type="Gramene" id="Pp3c1_25400V3.3">
    <property type="protein sequence ID" value="Pp3c1_25400V3.3"/>
    <property type="gene ID" value="Pp3c1_25400"/>
</dbReference>
<organism evidence="2">
    <name type="scientific">Physcomitrium patens</name>
    <name type="common">Spreading-leaved earth moss</name>
    <name type="synonym">Physcomitrella patens</name>
    <dbReference type="NCBI Taxonomy" id="3218"/>
    <lineage>
        <taxon>Eukaryota</taxon>
        <taxon>Viridiplantae</taxon>
        <taxon>Streptophyta</taxon>
        <taxon>Embryophyta</taxon>
        <taxon>Bryophyta</taxon>
        <taxon>Bryophytina</taxon>
        <taxon>Bryopsida</taxon>
        <taxon>Funariidae</taxon>
        <taxon>Funariales</taxon>
        <taxon>Funariaceae</taxon>
        <taxon>Physcomitrium</taxon>
    </lineage>
</organism>
<dbReference type="Proteomes" id="UP000006727">
    <property type="component" value="Chromosome 1"/>
</dbReference>
<dbReference type="RefSeq" id="XP_024378056.1">
    <property type="nucleotide sequence ID" value="XM_024522288.2"/>
</dbReference>
<dbReference type="GeneID" id="112283519"/>
<reference evidence="2 4" key="1">
    <citation type="journal article" date="2008" name="Science">
        <title>The Physcomitrella genome reveals evolutionary insights into the conquest of land by plants.</title>
        <authorList>
            <person name="Rensing S."/>
            <person name="Lang D."/>
            <person name="Zimmer A."/>
            <person name="Terry A."/>
            <person name="Salamov A."/>
            <person name="Shapiro H."/>
            <person name="Nishiyama T."/>
            <person name="Perroud P.-F."/>
            <person name="Lindquist E."/>
            <person name="Kamisugi Y."/>
            <person name="Tanahashi T."/>
            <person name="Sakakibara K."/>
            <person name="Fujita T."/>
            <person name="Oishi K."/>
            <person name="Shin-I T."/>
            <person name="Kuroki Y."/>
            <person name="Toyoda A."/>
            <person name="Suzuki Y."/>
            <person name="Hashimoto A."/>
            <person name="Yamaguchi K."/>
            <person name="Sugano A."/>
            <person name="Kohara Y."/>
            <person name="Fujiyama A."/>
            <person name="Anterola A."/>
            <person name="Aoki S."/>
            <person name="Ashton N."/>
            <person name="Barbazuk W.B."/>
            <person name="Barker E."/>
            <person name="Bennetzen J."/>
            <person name="Bezanilla M."/>
            <person name="Blankenship R."/>
            <person name="Cho S.H."/>
            <person name="Dutcher S."/>
            <person name="Estelle M."/>
            <person name="Fawcett J.A."/>
            <person name="Gundlach H."/>
            <person name="Hanada K."/>
            <person name="Heyl A."/>
            <person name="Hicks K.A."/>
            <person name="Hugh J."/>
            <person name="Lohr M."/>
            <person name="Mayer K."/>
            <person name="Melkozernov A."/>
            <person name="Murata T."/>
            <person name="Nelson D."/>
            <person name="Pils B."/>
            <person name="Prigge M."/>
            <person name="Reiss B."/>
            <person name="Renner T."/>
            <person name="Rombauts S."/>
            <person name="Rushton P."/>
            <person name="Sanderfoot A."/>
            <person name="Schween G."/>
            <person name="Shiu S.-H."/>
            <person name="Stueber K."/>
            <person name="Theodoulou F.L."/>
            <person name="Tu H."/>
            <person name="Van de Peer Y."/>
            <person name="Verrier P.J."/>
            <person name="Waters E."/>
            <person name="Wood A."/>
            <person name="Yang L."/>
            <person name="Cove D."/>
            <person name="Cuming A."/>
            <person name="Hasebe M."/>
            <person name="Lucas S."/>
            <person name="Mishler D.B."/>
            <person name="Reski R."/>
            <person name="Grigoriev I."/>
            <person name="Quatrano R.S."/>
            <person name="Boore J.L."/>
        </authorList>
    </citation>
    <scope>NUCLEOTIDE SEQUENCE [LARGE SCALE GENOMIC DNA]</scope>
    <source>
        <strain evidence="3 4">cv. Gransden 2004</strain>
    </source>
</reference>
<dbReference type="InterPro" id="IPR022244">
    <property type="entry name" value="DUF3769"/>
</dbReference>
<dbReference type="FunCoup" id="A0A2K1L9Q5">
    <property type="interactions" value="2837"/>
</dbReference>
<dbReference type="InterPro" id="IPR044160">
    <property type="entry name" value="TGD4-like"/>
</dbReference>
<dbReference type="KEGG" id="ppp:112283519"/>
<feature type="region of interest" description="Disordered" evidence="1">
    <location>
        <begin position="102"/>
        <end position="127"/>
    </location>
</feature>
<reference evidence="3" key="3">
    <citation type="submission" date="2020-12" db="UniProtKB">
        <authorList>
            <consortium name="EnsemblPlants"/>
        </authorList>
    </citation>
    <scope>IDENTIFICATION</scope>
</reference>
<dbReference type="EnsemblPlants" id="Pp3c1_25400V3.1">
    <property type="protein sequence ID" value="Pp3c1_25400V3.1"/>
    <property type="gene ID" value="Pp3c1_25400"/>
</dbReference>
<evidence type="ECO:0000256" key="1">
    <source>
        <dbReference type="SAM" id="MobiDB-lite"/>
    </source>
</evidence>
<dbReference type="STRING" id="3218.A0A2K1L9Q5"/>
<evidence type="ECO:0000313" key="3">
    <source>
        <dbReference type="EnsemblPlants" id="Pp3c1_25400V3.1"/>
    </source>
</evidence>
<dbReference type="EMBL" id="ABEU02000001">
    <property type="protein sequence ID" value="PNR62743.1"/>
    <property type="molecule type" value="Genomic_DNA"/>
</dbReference>
<accession>A0A2K1L9Q5</accession>
<dbReference type="EnsemblPlants" id="Pp3c1_25400V3.3">
    <property type="protein sequence ID" value="Pp3c1_25400V3.3"/>
    <property type="gene ID" value="Pp3c1_25400"/>
</dbReference>
<dbReference type="GO" id="GO:1990052">
    <property type="term" value="P:ER to chloroplast lipid transport"/>
    <property type="evidence" value="ECO:0000318"/>
    <property type="project" value="GO_Central"/>
</dbReference>
<dbReference type="EnsemblPlants" id="Pp3c1_25400V3.4">
    <property type="protein sequence ID" value="Pp3c1_25400V3.4"/>
    <property type="gene ID" value="Pp3c1_25400"/>
</dbReference>
<reference evidence="2 4" key="2">
    <citation type="journal article" date="2018" name="Plant J.">
        <title>The Physcomitrella patens chromosome-scale assembly reveals moss genome structure and evolution.</title>
        <authorList>
            <person name="Lang D."/>
            <person name="Ullrich K.K."/>
            <person name="Murat F."/>
            <person name="Fuchs J."/>
            <person name="Jenkins J."/>
            <person name="Haas F.B."/>
            <person name="Piednoel M."/>
            <person name="Gundlach H."/>
            <person name="Van Bel M."/>
            <person name="Meyberg R."/>
            <person name="Vives C."/>
            <person name="Morata J."/>
            <person name="Symeonidi A."/>
            <person name="Hiss M."/>
            <person name="Muchero W."/>
            <person name="Kamisugi Y."/>
            <person name="Saleh O."/>
            <person name="Blanc G."/>
            <person name="Decker E.L."/>
            <person name="van Gessel N."/>
            <person name="Grimwood J."/>
            <person name="Hayes R.D."/>
            <person name="Graham S.W."/>
            <person name="Gunter L.E."/>
            <person name="McDaniel S.F."/>
            <person name="Hoernstein S.N.W."/>
            <person name="Larsson A."/>
            <person name="Li F.W."/>
            <person name="Perroud P.F."/>
            <person name="Phillips J."/>
            <person name="Ranjan P."/>
            <person name="Rokshar D.S."/>
            <person name="Rothfels C.J."/>
            <person name="Schneider L."/>
            <person name="Shu S."/>
            <person name="Stevenson D.W."/>
            <person name="Thummler F."/>
            <person name="Tillich M."/>
            <person name="Villarreal Aguilar J.C."/>
            <person name="Widiez T."/>
            <person name="Wong G.K."/>
            <person name="Wymore A."/>
            <person name="Zhang Y."/>
            <person name="Zimmer A.D."/>
            <person name="Quatrano R.S."/>
            <person name="Mayer K.F.X."/>
            <person name="Goodstein D."/>
            <person name="Casacuberta J.M."/>
            <person name="Vandepoele K."/>
            <person name="Reski R."/>
            <person name="Cuming A.C."/>
            <person name="Tuskan G.A."/>
            <person name="Maumus F."/>
            <person name="Salse J."/>
            <person name="Schmutz J."/>
            <person name="Rensing S.A."/>
        </authorList>
    </citation>
    <scope>NUCLEOTIDE SEQUENCE [LARGE SCALE GENOMIC DNA]</scope>
    <source>
        <strain evidence="3 4">cv. Gransden 2004</strain>
    </source>
</reference>
<dbReference type="PaxDb" id="3218-PP1S21_13V6.1"/>
<dbReference type="GO" id="GO:0070300">
    <property type="term" value="F:phosphatidic acid binding"/>
    <property type="evidence" value="ECO:0007669"/>
    <property type="project" value="InterPro"/>
</dbReference>
<dbReference type="Gramene" id="Pp3c1_25400V3.1">
    <property type="protein sequence ID" value="Pp3c1_25400V3.1"/>
    <property type="gene ID" value="Pp3c1_25400"/>
</dbReference>
<evidence type="ECO:0000313" key="2">
    <source>
        <dbReference type="EMBL" id="PNR62743.1"/>
    </source>
</evidence>
<dbReference type="PANTHER" id="PTHR34954">
    <property type="entry name" value="EXPRESSED PROTEIN"/>
    <property type="match status" value="1"/>
</dbReference>